<feature type="region of interest" description="Disordered" evidence="1">
    <location>
        <begin position="1"/>
        <end position="68"/>
    </location>
</feature>
<feature type="non-terminal residue" evidence="2">
    <location>
        <position position="340"/>
    </location>
</feature>
<proteinExistence type="predicted"/>
<keyword evidence="3" id="KW-1185">Reference proteome</keyword>
<dbReference type="EMBL" id="CAJPEX010014539">
    <property type="protein sequence ID" value="CAG0925574.1"/>
    <property type="molecule type" value="Genomic_DNA"/>
</dbReference>
<dbReference type="AlphaFoldDB" id="A0A7R9GK21"/>
<feature type="region of interest" description="Disordered" evidence="1">
    <location>
        <begin position="109"/>
        <end position="129"/>
    </location>
</feature>
<dbReference type="EMBL" id="OA896576">
    <property type="protein sequence ID" value="CAD7285422.1"/>
    <property type="molecule type" value="Genomic_DNA"/>
</dbReference>
<accession>A0A7R9GK21</accession>
<evidence type="ECO:0000313" key="3">
    <source>
        <dbReference type="Proteomes" id="UP000678499"/>
    </source>
</evidence>
<organism evidence="2">
    <name type="scientific">Notodromas monacha</name>
    <dbReference type="NCBI Taxonomy" id="399045"/>
    <lineage>
        <taxon>Eukaryota</taxon>
        <taxon>Metazoa</taxon>
        <taxon>Ecdysozoa</taxon>
        <taxon>Arthropoda</taxon>
        <taxon>Crustacea</taxon>
        <taxon>Oligostraca</taxon>
        <taxon>Ostracoda</taxon>
        <taxon>Podocopa</taxon>
        <taxon>Podocopida</taxon>
        <taxon>Cypridocopina</taxon>
        <taxon>Cypridoidea</taxon>
        <taxon>Cyprididae</taxon>
        <taxon>Notodromas</taxon>
    </lineage>
</organism>
<gene>
    <name evidence="2" type="ORF">NMOB1V02_LOCUS13024</name>
</gene>
<dbReference type="Proteomes" id="UP000678499">
    <property type="component" value="Unassembled WGS sequence"/>
</dbReference>
<evidence type="ECO:0000256" key="1">
    <source>
        <dbReference type="SAM" id="MobiDB-lite"/>
    </source>
</evidence>
<name>A0A7R9GK21_9CRUS</name>
<feature type="compositionally biased region" description="Basic and acidic residues" evidence="1">
    <location>
        <begin position="40"/>
        <end position="68"/>
    </location>
</feature>
<evidence type="ECO:0000313" key="2">
    <source>
        <dbReference type="EMBL" id="CAD7285422.1"/>
    </source>
</evidence>
<reference evidence="2" key="1">
    <citation type="submission" date="2020-11" db="EMBL/GenBank/DDBJ databases">
        <authorList>
            <person name="Tran Van P."/>
        </authorList>
    </citation>
    <scope>NUCLEOTIDE SEQUENCE</scope>
</reference>
<feature type="compositionally biased region" description="Acidic residues" evidence="1">
    <location>
        <begin position="215"/>
        <end position="227"/>
    </location>
</feature>
<sequence>MKRQERQSPETETAEGSKKTTKNASGAPNAEFEEMTDMLMRLEKSIERRKKEEADAAKKKEEERQKREMETIVTMVQVPENTLKVMEKIEKLNDDGWRRLKRFLATEETPDGAKPEGTKRRRACNQDDARETANMPKRMQRAIENRKKEAFEMITRIDTEVVKHALMNVGERFLVDNKEGTEKVQTFEIGKTRIHTGKFEDLMNLWEKRTTGDGREEEQDSDEEEKMDAEGSGEPHRAEECQMNMEVMDTHEEKKEENVRRPLRSTPIESRIDLRRLQEAFKVSNYVPEDLATYMRQVAENMGMTEEVLTELKGKVDLPIPGTVVQDFKFGTKKLKFPGP</sequence>
<feature type="region of interest" description="Disordered" evidence="1">
    <location>
        <begin position="208"/>
        <end position="239"/>
    </location>
</feature>
<protein>
    <submittedName>
        <fullName evidence="2">Uncharacterized protein</fullName>
    </submittedName>
</protein>
<feature type="compositionally biased region" description="Basic and acidic residues" evidence="1">
    <location>
        <begin position="111"/>
        <end position="129"/>
    </location>
</feature>